<dbReference type="GeneID" id="54359225"/>
<sequence>MNARRPIQSSVNPAVLSIDTSTKGDFFAVGLSDGVRVFQIDNCLTSFQPKVPLNNGAAIVALHNSRYLAWVPSHKSAHIDGPNSFHFWDLVLGRELTRFNLFEPIKGLRVDAKFLAVILETRTIVFQHQLLDRNAFNKAHASEPAIESGKDMTAPNRPHSLHGTTNNTFALACLHENLLVLPAQSPGQVQLITLKPEIESSTKRVIRAHKTALRCMALSPDGTLLATTSVQGTLVRVYQCSTLDQILEFRRGMEMAIIYSIAFSPDNRWLACTSDKGTLHVFDLQPGSGPVLKPSPFTPRILTDIRSKSSIEFHMGNEPPYWQSIGSGTPSLYTWTVAPDGTRKRVKKTIPSLPNDPTGRPPKGHLVFEGENIIYAIGGGSDPRWEKFELRPVVVEGGEVVWKLHYVGFRKYLGKQYAE</sequence>
<evidence type="ECO:0000256" key="3">
    <source>
        <dbReference type="ARBA" id="ARBA00022737"/>
    </source>
</evidence>
<dbReference type="SUPFAM" id="SSF50978">
    <property type="entry name" value="WD40 repeat-like"/>
    <property type="match status" value="1"/>
</dbReference>
<evidence type="ECO:0000256" key="1">
    <source>
        <dbReference type="ARBA" id="ARBA00004148"/>
    </source>
</evidence>
<evidence type="ECO:0000256" key="4">
    <source>
        <dbReference type="ARBA" id="ARBA00025740"/>
    </source>
</evidence>
<dbReference type="InterPro" id="IPR048720">
    <property type="entry name" value="PROPPIN"/>
</dbReference>
<evidence type="ECO:0000313" key="5">
    <source>
        <dbReference type="Proteomes" id="UP000504637"/>
    </source>
</evidence>
<evidence type="ECO:0000256" key="2">
    <source>
        <dbReference type="ARBA" id="ARBA00022574"/>
    </source>
</evidence>
<keyword evidence="5" id="KW-1185">Reference proteome</keyword>
<keyword evidence="3" id="KW-0677">Repeat</keyword>
<dbReference type="RefSeq" id="XP_033458963.1">
    <property type="nucleotide sequence ID" value="XM_033601425.1"/>
</dbReference>
<dbReference type="Proteomes" id="UP000504637">
    <property type="component" value="Unplaced"/>
</dbReference>
<protein>
    <submittedName>
        <fullName evidence="6">WD40 repeat-like protein</fullName>
    </submittedName>
</protein>
<reference evidence="6" key="1">
    <citation type="submission" date="2020-01" db="EMBL/GenBank/DDBJ databases">
        <authorList>
            <consortium name="DOE Joint Genome Institute"/>
            <person name="Haridas S."/>
            <person name="Albert R."/>
            <person name="Binder M."/>
            <person name="Bloem J."/>
            <person name="Labutti K."/>
            <person name="Salamov A."/>
            <person name="Andreopoulos B."/>
            <person name="Baker S.E."/>
            <person name="Barry K."/>
            <person name="Bills G."/>
            <person name="Bluhm B.H."/>
            <person name="Cannon C."/>
            <person name="Castanera R."/>
            <person name="Culley D.E."/>
            <person name="Daum C."/>
            <person name="Ezra D."/>
            <person name="Gonzalez J.B."/>
            <person name="Henrissat B."/>
            <person name="Kuo A."/>
            <person name="Liang C."/>
            <person name="Lipzen A."/>
            <person name="Lutzoni F."/>
            <person name="Magnuson J."/>
            <person name="Mondo S."/>
            <person name="Nolan M."/>
            <person name="Ohm R."/>
            <person name="Pangilinan J."/>
            <person name="Park H.-J."/>
            <person name="Ramirez L."/>
            <person name="Alfaro M."/>
            <person name="Sun H."/>
            <person name="Tritt A."/>
            <person name="Yoshinaga Y."/>
            <person name="Zwiers L.-H."/>
            <person name="Turgeon B.G."/>
            <person name="Goodwin S.B."/>
            <person name="Spatafora J.W."/>
            <person name="Crous P.W."/>
            <person name="Grigoriev I.V."/>
        </authorList>
    </citation>
    <scope>NUCLEOTIDE SEQUENCE</scope>
    <source>
        <strain evidence="6">CBS 342.82</strain>
    </source>
</reference>
<gene>
    <name evidence="6" type="ORF">K489DRAFT_320000</name>
</gene>
<reference evidence="6" key="3">
    <citation type="submission" date="2025-08" db="UniProtKB">
        <authorList>
            <consortium name="RefSeq"/>
        </authorList>
    </citation>
    <scope>IDENTIFICATION</scope>
    <source>
        <strain evidence="6">CBS 342.82</strain>
    </source>
</reference>
<dbReference type="AlphaFoldDB" id="A0A6J3M4U7"/>
<keyword evidence="2" id="KW-0853">WD repeat</keyword>
<dbReference type="PANTHER" id="PTHR11227">
    <property type="entry name" value="WD-REPEAT PROTEIN INTERACTING WITH PHOSPHOINOSIDES WIPI -RELATED"/>
    <property type="match status" value="1"/>
</dbReference>
<comment type="similarity">
    <text evidence="4">Belongs to the WD repeat PROPPIN family.</text>
</comment>
<dbReference type="SMART" id="SM00320">
    <property type="entry name" value="WD40"/>
    <property type="match status" value="3"/>
</dbReference>
<accession>A0A6J3M4U7</accession>
<dbReference type="GO" id="GO:0005774">
    <property type="term" value="C:vacuolar membrane"/>
    <property type="evidence" value="ECO:0007669"/>
    <property type="project" value="UniProtKB-SubCell"/>
</dbReference>
<dbReference type="Gene3D" id="2.130.10.10">
    <property type="entry name" value="YVTN repeat-like/Quinoprotein amine dehydrogenase"/>
    <property type="match status" value="1"/>
</dbReference>
<dbReference type="InterPro" id="IPR036322">
    <property type="entry name" value="WD40_repeat_dom_sf"/>
</dbReference>
<reference evidence="6" key="2">
    <citation type="submission" date="2020-04" db="EMBL/GenBank/DDBJ databases">
        <authorList>
            <consortium name="NCBI Genome Project"/>
        </authorList>
    </citation>
    <scope>NUCLEOTIDE SEQUENCE</scope>
    <source>
        <strain evidence="6">CBS 342.82</strain>
    </source>
</reference>
<name>A0A6J3M4U7_9PEZI</name>
<proteinExistence type="inferred from homology"/>
<comment type="subcellular location">
    <subcellularLocation>
        <location evidence="1">Vacuole membrane</location>
        <topology evidence="1">Peripheral membrane protein</topology>
    </subcellularLocation>
</comment>
<organism evidence="6">
    <name type="scientific">Dissoconium aciculare CBS 342.82</name>
    <dbReference type="NCBI Taxonomy" id="1314786"/>
    <lineage>
        <taxon>Eukaryota</taxon>
        <taxon>Fungi</taxon>
        <taxon>Dikarya</taxon>
        <taxon>Ascomycota</taxon>
        <taxon>Pezizomycotina</taxon>
        <taxon>Dothideomycetes</taxon>
        <taxon>Dothideomycetidae</taxon>
        <taxon>Mycosphaerellales</taxon>
        <taxon>Dissoconiaceae</taxon>
        <taxon>Dissoconium</taxon>
    </lineage>
</organism>
<dbReference type="OrthoDB" id="1667587at2759"/>
<dbReference type="InterPro" id="IPR015943">
    <property type="entry name" value="WD40/YVTN_repeat-like_dom_sf"/>
</dbReference>
<evidence type="ECO:0000313" key="6">
    <source>
        <dbReference type="RefSeq" id="XP_033458963.1"/>
    </source>
</evidence>
<dbReference type="Pfam" id="PF21032">
    <property type="entry name" value="PROPPIN"/>
    <property type="match status" value="1"/>
</dbReference>
<dbReference type="InterPro" id="IPR001680">
    <property type="entry name" value="WD40_rpt"/>
</dbReference>